<dbReference type="InterPro" id="IPR002885">
    <property type="entry name" value="PPR_rpt"/>
</dbReference>
<dbReference type="EMBL" id="JAPFFL010000006">
    <property type="protein sequence ID" value="KAJ6720854.1"/>
    <property type="molecule type" value="Genomic_DNA"/>
</dbReference>
<reference evidence="4" key="3">
    <citation type="journal article" date="2023" name="Int. J. Mol. Sci.">
        <title>De Novo Assembly and Annotation of 11 Diverse Shrub Willow (Salix) Genomes Reveals Novel Gene Organization in Sex-Linked Regions.</title>
        <authorList>
            <person name="Hyden B."/>
            <person name="Feng K."/>
            <person name="Yates T.B."/>
            <person name="Jawdy S."/>
            <person name="Cereghino C."/>
            <person name="Smart L.B."/>
            <person name="Muchero W."/>
        </authorList>
    </citation>
    <scope>NUCLEOTIDE SEQUENCE [LARGE SCALE GENOMIC DNA]</scope>
    <source>
        <tissue evidence="4">Shoot tip</tissue>
    </source>
</reference>
<dbReference type="EMBL" id="CAADRP010002262">
    <property type="protein sequence ID" value="VFU64317.1"/>
    <property type="molecule type" value="Genomic_DNA"/>
</dbReference>
<feature type="region of interest" description="Disordered" evidence="3">
    <location>
        <begin position="35"/>
        <end position="63"/>
    </location>
</feature>
<gene>
    <name evidence="4" type="ORF">OIU85_024007</name>
    <name evidence="5" type="ORF">SVIM_LOCUS493119</name>
</gene>
<evidence type="ECO:0000256" key="1">
    <source>
        <dbReference type="ARBA" id="ARBA00022737"/>
    </source>
</evidence>
<dbReference type="PANTHER" id="PTHR47205">
    <property type="entry name" value="OS07G0599000 PROTEIN"/>
    <property type="match status" value="1"/>
</dbReference>
<dbReference type="NCBIfam" id="TIGR00756">
    <property type="entry name" value="PPR"/>
    <property type="match status" value="2"/>
</dbReference>
<feature type="compositionally biased region" description="Pro residues" evidence="3">
    <location>
        <begin position="47"/>
        <end position="59"/>
    </location>
</feature>
<keyword evidence="1" id="KW-0677">Repeat</keyword>
<dbReference type="InterPro" id="IPR011990">
    <property type="entry name" value="TPR-like_helical_dom_sf"/>
</dbReference>
<dbReference type="Proteomes" id="UP001151529">
    <property type="component" value="Chromosome 10"/>
</dbReference>
<evidence type="ECO:0000313" key="5">
    <source>
        <dbReference type="EMBL" id="VFU64317.1"/>
    </source>
</evidence>
<dbReference type="OrthoDB" id="185373at2759"/>
<reference evidence="5" key="1">
    <citation type="submission" date="2019-03" db="EMBL/GenBank/DDBJ databases">
        <authorList>
            <person name="Mank J."/>
            <person name="Almeida P."/>
        </authorList>
    </citation>
    <scope>NUCLEOTIDE SEQUENCE</scope>
    <source>
        <strain evidence="5">78183</strain>
    </source>
</reference>
<name>A0A6N2NC21_SALVM</name>
<protein>
    <recommendedName>
        <fullName evidence="7">Pentacotripeptide-repeat region of PRORP domain-containing protein</fullName>
    </recommendedName>
</protein>
<evidence type="ECO:0008006" key="7">
    <source>
        <dbReference type="Google" id="ProtNLM"/>
    </source>
</evidence>
<dbReference type="AlphaFoldDB" id="A0A6N2NC21"/>
<keyword evidence="6" id="KW-1185">Reference proteome</keyword>
<dbReference type="InterPro" id="IPR044605">
    <property type="entry name" value="At1g26460-like"/>
</dbReference>
<accession>A0A6N2NC21</accession>
<evidence type="ECO:0000313" key="4">
    <source>
        <dbReference type="EMBL" id="KAJ6720854.1"/>
    </source>
</evidence>
<evidence type="ECO:0000256" key="2">
    <source>
        <dbReference type="PROSITE-ProRule" id="PRU00708"/>
    </source>
</evidence>
<dbReference type="PANTHER" id="PTHR47205:SF1">
    <property type="entry name" value="OS07G0599000 PROTEIN"/>
    <property type="match status" value="1"/>
</dbReference>
<dbReference type="Pfam" id="PF13812">
    <property type="entry name" value="PPR_3"/>
    <property type="match status" value="2"/>
</dbReference>
<organism evidence="5">
    <name type="scientific">Salix viminalis</name>
    <name type="common">Common osier</name>
    <name type="synonym">Basket willow</name>
    <dbReference type="NCBI Taxonomy" id="40686"/>
    <lineage>
        <taxon>Eukaryota</taxon>
        <taxon>Viridiplantae</taxon>
        <taxon>Streptophyta</taxon>
        <taxon>Embryophyta</taxon>
        <taxon>Tracheophyta</taxon>
        <taxon>Spermatophyta</taxon>
        <taxon>Magnoliopsida</taxon>
        <taxon>eudicotyledons</taxon>
        <taxon>Gunneridae</taxon>
        <taxon>Pentapetalae</taxon>
        <taxon>rosids</taxon>
        <taxon>fabids</taxon>
        <taxon>Malpighiales</taxon>
        <taxon>Salicaceae</taxon>
        <taxon>Saliceae</taxon>
        <taxon>Salix</taxon>
    </lineage>
</organism>
<proteinExistence type="predicted"/>
<dbReference type="Pfam" id="PF01535">
    <property type="entry name" value="PPR"/>
    <property type="match status" value="1"/>
</dbReference>
<evidence type="ECO:0000256" key="3">
    <source>
        <dbReference type="SAM" id="MobiDB-lite"/>
    </source>
</evidence>
<dbReference type="Gene3D" id="1.25.40.10">
    <property type="entry name" value="Tetratricopeptide repeat domain"/>
    <property type="match status" value="2"/>
</dbReference>
<sequence length="623" mass="70659">MASQMAILTRTTKTFMKALNPQIKSISTLTHLSQETHLATDHHPPDHPNPNSTPFPPNPASGSPLYNDTNWRNPIPVYQNTNSPMIPLGLFQNQNSRIQSMPPDMDLNSLSNTFADWTTSQRWEDIKGYFEAWIKSLDRNGRPNKPDVSLYNHYLRANLMMKASAGYLLDLVAQMEDFNLSPNTVSFNFVLKAMYEGRETEAAEKLLQRMEHTKNESQPDEESYDLVVTMLLNKGNFDAFDTALKYIDKILKGDHVLSMKVFDECVRSCCNFGRLDVLVSIIEKCKKMDQNKALCPNWNLCNYIAEIALKEDNDKLLFCALEFMARWIARGEKARPIVLLSVDEGLIVAALGTAGRTFNSTLLDASWAILRRSLHQKKSPNPESYIGKIYAHASLGSLQKAFATLRDLESCYGGSDKEAEEELFSPFSSLNPLVLACSKKGFETLDSVYFQLENLSRAESPYKSVAALNCIILGCANIWDLDRAYQTFEAISSSFGLTPNIHSYNALIFAFGRLKKTFEASNVFEHFVSLGVKPNAMSYSLLVDAHLINRDTKAAVVVIDKMVSAGFVPSKEILKKVKRRCIREMEYESDDRLKSWARQFNYRLGTEYRRDLLFYLEYSTEFA</sequence>
<feature type="repeat" description="PPR" evidence="2">
    <location>
        <begin position="535"/>
        <end position="569"/>
    </location>
</feature>
<reference evidence="4" key="2">
    <citation type="submission" date="2022-11" db="EMBL/GenBank/DDBJ databases">
        <authorList>
            <person name="Hyden B.L."/>
            <person name="Feng K."/>
            <person name="Yates T."/>
            <person name="Jawdy S."/>
            <person name="Smart L.B."/>
            <person name="Muchero W."/>
        </authorList>
    </citation>
    <scope>NUCLEOTIDE SEQUENCE</scope>
    <source>
        <tissue evidence="4">Shoot tip</tissue>
    </source>
</reference>
<dbReference type="PROSITE" id="PS51375">
    <property type="entry name" value="PPR"/>
    <property type="match status" value="2"/>
</dbReference>
<feature type="repeat" description="PPR" evidence="2">
    <location>
        <begin position="500"/>
        <end position="534"/>
    </location>
</feature>
<evidence type="ECO:0000313" key="6">
    <source>
        <dbReference type="Proteomes" id="UP001151529"/>
    </source>
</evidence>